<dbReference type="EMBL" id="CP031124">
    <property type="protein sequence ID" value="AXF84495.1"/>
    <property type="molecule type" value="Genomic_DNA"/>
</dbReference>
<dbReference type="AlphaFoldDB" id="A0A345D807"/>
<protein>
    <recommendedName>
        <fullName evidence="3">Lipoprotein</fullName>
    </recommendedName>
</protein>
<proteinExistence type="predicted"/>
<organism evidence="1 2">
    <name type="scientific">Ephemeroptericola cinctiostellae</name>
    <dbReference type="NCBI Taxonomy" id="2268024"/>
    <lineage>
        <taxon>Bacteria</taxon>
        <taxon>Pseudomonadati</taxon>
        <taxon>Pseudomonadota</taxon>
        <taxon>Betaproteobacteria</taxon>
        <taxon>Burkholderiales</taxon>
        <taxon>Burkholderiaceae</taxon>
        <taxon>Ephemeroptericola</taxon>
    </lineage>
</organism>
<evidence type="ECO:0008006" key="3">
    <source>
        <dbReference type="Google" id="ProtNLM"/>
    </source>
</evidence>
<evidence type="ECO:0000313" key="1">
    <source>
        <dbReference type="EMBL" id="AXF84495.1"/>
    </source>
</evidence>
<accession>A0A345D807</accession>
<dbReference type="KEGG" id="hyf:DTO96_100203"/>
<evidence type="ECO:0000313" key="2">
    <source>
        <dbReference type="Proteomes" id="UP000252182"/>
    </source>
</evidence>
<name>A0A345D807_9BURK</name>
<keyword evidence="2" id="KW-1185">Reference proteome</keyword>
<dbReference type="Proteomes" id="UP000252182">
    <property type="component" value="Chromosome"/>
</dbReference>
<reference evidence="2" key="1">
    <citation type="submission" date="2018-07" db="EMBL/GenBank/DDBJ databases">
        <authorList>
            <person name="Kim H."/>
        </authorList>
    </citation>
    <scope>NUCLEOTIDE SEQUENCE [LARGE SCALE GENOMIC DNA]</scope>
    <source>
        <strain evidence="2">F02</strain>
    </source>
</reference>
<gene>
    <name evidence="1" type="ORF">DTO96_100203</name>
</gene>
<dbReference type="PROSITE" id="PS51257">
    <property type="entry name" value="PROKAR_LIPOPROTEIN"/>
    <property type="match status" value="1"/>
</dbReference>
<sequence length="150" mass="16793">MRPSMHPPLRLLTLLLITGALFACSTSNRSAYRYAAPVTLNGHCEQREVDGYSDNIRLIVDSNAIKALDWTAKPDNRSCRFELKNFTQVPNRQVADLQSNTDRNCHIYVWRDNNHITVATNTCENLCAANDKMLPVLLNPLTGGCMGKSN</sequence>